<evidence type="ECO:0000256" key="5">
    <source>
        <dbReference type="ARBA" id="ARBA00022723"/>
    </source>
</evidence>
<dbReference type="Pfam" id="PF13359">
    <property type="entry name" value="DDE_Tnp_4"/>
    <property type="match status" value="1"/>
</dbReference>
<evidence type="ECO:0000256" key="1">
    <source>
        <dbReference type="ARBA" id="ARBA00001968"/>
    </source>
</evidence>
<evidence type="ECO:0000256" key="7">
    <source>
        <dbReference type="ARBA" id="ARBA00023242"/>
    </source>
</evidence>
<dbReference type="Proteomes" id="UP000821853">
    <property type="component" value="Chromosome 1"/>
</dbReference>
<gene>
    <name evidence="9" type="ORF">HPB48_014183</name>
</gene>
<comment type="cofactor">
    <cofactor evidence="1">
        <name>a divalent metal cation</name>
        <dbReference type="ChEBI" id="CHEBI:60240"/>
    </cofactor>
</comment>
<evidence type="ECO:0000256" key="2">
    <source>
        <dbReference type="ARBA" id="ARBA00004123"/>
    </source>
</evidence>
<evidence type="ECO:0000259" key="8">
    <source>
        <dbReference type="Pfam" id="PF13359"/>
    </source>
</evidence>
<protein>
    <recommendedName>
        <fullName evidence="8">DDE Tnp4 domain-containing protein</fullName>
    </recommendedName>
</protein>
<dbReference type="PANTHER" id="PTHR22930">
    <property type="match status" value="1"/>
</dbReference>
<evidence type="ECO:0000313" key="10">
    <source>
        <dbReference type="Proteomes" id="UP000821853"/>
    </source>
</evidence>
<keyword evidence="4" id="KW-0540">Nuclease</keyword>
<dbReference type="InterPro" id="IPR027806">
    <property type="entry name" value="HARBI1_dom"/>
</dbReference>
<dbReference type="GO" id="GO:0046872">
    <property type="term" value="F:metal ion binding"/>
    <property type="evidence" value="ECO:0007669"/>
    <property type="project" value="UniProtKB-KW"/>
</dbReference>
<reference evidence="9 10" key="1">
    <citation type="journal article" date="2020" name="Cell">
        <title>Large-Scale Comparative Analyses of Tick Genomes Elucidate Their Genetic Diversity and Vector Capacities.</title>
        <authorList>
            <consortium name="Tick Genome and Microbiome Consortium (TIGMIC)"/>
            <person name="Jia N."/>
            <person name="Wang J."/>
            <person name="Shi W."/>
            <person name="Du L."/>
            <person name="Sun Y."/>
            <person name="Zhan W."/>
            <person name="Jiang J.F."/>
            <person name="Wang Q."/>
            <person name="Zhang B."/>
            <person name="Ji P."/>
            <person name="Bell-Sakyi L."/>
            <person name="Cui X.M."/>
            <person name="Yuan T.T."/>
            <person name="Jiang B.G."/>
            <person name="Yang W.F."/>
            <person name="Lam T.T."/>
            <person name="Chang Q.C."/>
            <person name="Ding S.J."/>
            <person name="Wang X.J."/>
            <person name="Zhu J.G."/>
            <person name="Ruan X.D."/>
            <person name="Zhao L."/>
            <person name="Wei J.T."/>
            <person name="Ye R.Z."/>
            <person name="Que T.C."/>
            <person name="Du C.H."/>
            <person name="Zhou Y.H."/>
            <person name="Cheng J.X."/>
            <person name="Dai P.F."/>
            <person name="Guo W.B."/>
            <person name="Han X.H."/>
            <person name="Huang E.J."/>
            <person name="Li L.F."/>
            <person name="Wei W."/>
            <person name="Gao Y.C."/>
            <person name="Liu J.Z."/>
            <person name="Shao H.Z."/>
            <person name="Wang X."/>
            <person name="Wang C.C."/>
            <person name="Yang T.C."/>
            <person name="Huo Q.B."/>
            <person name="Li W."/>
            <person name="Chen H.Y."/>
            <person name="Chen S.E."/>
            <person name="Zhou L.G."/>
            <person name="Ni X.B."/>
            <person name="Tian J.H."/>
            <person name="Sheng Y."/>
            <person name="Liu T."/>
            <person name="Pan Y.S."/>
            <person name="Xia L.Y."/>
            <person name="Li J."/>
            <person name="Zhao F."/>
            <person name="Cao W.C."/>
        </authorList>
    </citation>
    <scope>NUCLEOTIDE SEQUENCE [LARGE SCALE GENOMIC DNA]</scope>
    <source>
        <strain evidence="9">HaeL-2018</strain>
    </source>
</reference>
<accession>A0A9J6FJA1</accession>
<keyword evidence="6" id="KW-0378">Hydrolase</keyword>
<dbReference type="VEuPathDB" id="VectorBase:HLOH_059972"/>
<dbReference type="OMA" id="YCVIRIN"/>
<dbReference type="EMBL" id="JABSTR010000001">
    <property type="protein sequence ID" value="KAH9363035.1"/>
    <property type="molecule type" value="Genomic_DNA"/>
</dbReference>
<sequence>MKDPISVEKCVAVGLYRLCSTADDRTIAHLFGIGRSTVNVLFREFWAAVITILEDDWVGMVPLDGMAVHMREFHAVTGFPQAVGALDGCHFPVSPPKESATDYYNYKGWYSIILLALVDHRYRFRYVNVGSPGGCHDAGVYGASNLCRTAESENFSSPVALMSGTEVPPIIWCDQAFPLGAHLQKPYAHAASDSKEATYNYNLSKTRRIVENAFGRLKAWFRFIMKRMECRLAHSKQAIKAACILHKVCESLKDSVEQRWESEARALDALYAQPTRTTQAASQRGHQVRDALANYFWRQAGHTAYAHAPSKEIEKHI</sequence>
<comment type="caution">
    <text evidence="9">The sequence shown here is derived from an EMBL/GenBank/DDBJ whole genome shotgun (WGS) entry which is preliminary data.</text>
</comment>
<name>A0A9J6FJA1_HAELO</name>
<dbReference type="GO" id="GO:0004518">
    <property type="term" value="F:nuclease activity"/>
    <property type="evidence" value="ECO:0007669"/>
    <property type="project" value="UniProtKB-KW"/>
</dbReference>
<dbReference type="GO" id="GO:0016787">
    <property type="term" value="F:hydrolase activity"/>
    <property type="evidence" value="ECO:0007669"/>
    <property type="project" value="UniProtKB-KW"/>
</dbReference>
<comment type="similarity">
    <text evidence="3">Belongs to the HARBI1 family.</text>
</comment>
<dbReference type="OrthoDB" id="6500741at2759"/>
<keyword evidence="5" id="KW-0479">Metal-binding</keyword>
<dbReference type="AlphaFoldDB" id="A0A9J6FJA1"/>
<evidence type="ECO:0000256" key="3">
    <source>
        <dbReference type="ARBA" id="ARBA00006958"/>
    </source>
</evidence>
<dbReference type="GO" id="GO:0005634">
    <property type="term" value="C:nucleus"/>
    <property type="evidence" value="ECO:0007669"/>
    <property type="project" value="UniProtKB-SubCell"/>
</dbReference>
<feature type="domain" description="DDE Tnp4" evidence="8">
    <location>
        <begin position="86"/>
        <end position="246"/>
    </location>
</feature>
<dbReference type="InterPro" id="IPR045249">
    <property type="entry name" value="HARBI1-like"/>
</dbReference>
<evidence type="ECO:0000256" key="4">
    <source>
        <dbReference type="ARBA" id="ARBA00022722"/>
    </source>
</evidence>
<dbReference type="PANTHER" id="PTHR22930:SF85">
    <property type="entry name" value="GH03217P-RELATED"/>
    <property type="match status" value="1"/>
</dbReference>
<proteinExistence type="inferred from homology"/>
<keyword evidence="10" id="KW-1185">Reference proteome</keyword>
<organism evidence="9 10">
    <name type="scientific">Haemaphysalis longicornis</name>
    <name type="common">Bush tick</name>
    <dbReference type="NCBI Taxonomy" id="44386"/>
    <lineage>
        <taxon>Eukaryota</taxon>
        <taxon>Metazoa</taxon>
        <taxon>Ecdysozoa</taxon>
        <taxon>Arthropoda</taxon>
        <taxon>Chelicerata</taxon>
        <taxon>Arachnida</taxon>
        <taxon>Acari</taxon>
        <taxon>Parasitiformes</taxon>
        <taxon>Ixodida</taxon>
        <taxon>Ixodoidea</taxon>
        <taxon>Ixodidae</taxon>
        <taxon>Haemaphysalinae</taxon>
        <taxon>Haemaphysalis</taxon>
    </lineage>
</organism>
<keyword evidence="7" id="KW-0539">Nucleus</keyword>
<evidence type="ECO:0000313" key="9">
    <source>
        <dbReference type="EMBL" id="KAH9363035.1"/>
    </source>
</evidence>
<comment type="subcellular location">
    <subcellularLocation>
        <location evidence="2">Nucleus</location>
    </subcellularLocation>
</comment>
<evidence type="ECO:0000256" key="6">
    <source>
        <dbReference type="ARBA" id="ARBA00022801"/>
    </source>
</evidence>